<gene>
    <name evidence="1" type="ORF">Q9R08_01810</name>
</gene>
<sequence length="250" mass="27138">MTAAVADTLRVEFAGEEFSVAPDTVFTVGREGDLAIDDNLFLHRNFLTIQNVEGLWLLSNVGSRLSATVTDTGGRVQAWLAPGARLPLVFAATSVIFSAGPTTYELTIHAAEPTFRDTQQPPDDDGLSTIGDVPLTHSQRVMILALAEPVLRREGTGMSELPTSAQAAERLGWTLTRFNRKLDNVCDKLDRIGVPGMRGGVRSYATNRRVRLVEHALAARLVTRDDLPLLDEERANALSGARDSRGDDDA</sequence>
<organism evidence="1 2">
    <name type="scientific">Microbacterium psychrotolerans</name>
    <dbReference type="NCBI Taxonomy" id="3068321"/>
    <lineage>
        <taxon>Bacteria</taxon>
        <taxon>Bacillati</taxon>
        <taxon>Actinomycetota</taxon>
        <taxon>Actinomycetes</taxon>
        <taxon>Micrococcales</taxon>
        <taxon>Microbacteriaceae</taxon>
        <taxon>Microbacterium</taxon>
    </lineage>
</organism>
<dbReference type="Proteomes" id="UP001235133">
    <property type="component" value="Unassembled WGS sequence"/>
</dbReference>
<accession>A0ABU0YWJ7</accession>
<evidence type="ECO:0000313" key="1">
    <source>
        <dbReference type="EMBL" id="MDQ7876700.1"/>
    </source>
</evidence>
<evidence type="ECO:0000313" key="2">
    <source>
        <dbReference type="Proteomes" id="UP001235133"/>
    </source>
</evidence>
<comment type="caution">
    <text evidence="1">The sequence shown here is derived from an EMBL/GenBank/DDBJ whole genome shotgun (WGS) entry which is preliminary data.</text>
</comment>
<keyword evidence="2" id="KW-1185">Reference proteome</keyword>
<dbReference type="EMBL" id="JAVFWO010000001">
    <property type="protein sequence ID" value="MDQ7876700.1"/>
    <property type="molecule type" value="Genomic_DNA"/>
</dbReference>
<protein>
    <recommendedName>
        <fullName evidence="3">FHA domain-containing protein</fullName>
    </recommendedName>
</protein>
<proteinExistence type="predicted"/>
<evidence type="ECO:0008006" key="3">
    <source>
        <dbReference type="Google" id="ProtNLM"/>
    </source>
</evidence>
<name>A0ABU0YWJ7_9MICO</name>
<reference evidence="1 2" key="1">
    <citation type="submission" date="2023-08" db="EMBL/GenBank/DDBJ databases">
        <title>Microbacterium psychrotolerans sp. nov., a psychrotolerant bacterium isolated from soil in Heilongjiang Province, China.</title>
        <authorList>
            <person name="An P."/>
            <person name="Zhao D."/>
            <person name="Xiang H."/>
        </authorList>
    </citation>
    <scope>NUCLEOTIDE SEQUENCE [LARGE SCALE GENOMIC DNA]</scope>
    <source>
        <strain evidence="1 2">QXD-8</strain>
    </source>
</reference>